<dbReference type="STRING" id="1300344.I598_0590"/>
<organism evidence="3 4">
    <name type="scientific">Isoptericola dokdonensis DS-3</name>
    <dbReference type="NCBI Taxonomy" id="1300344"/>
    <lineage>
        <taxon>Bacteria</taxon>
        <taxon>Bacillati</taxon>
        <taxon>Actinomycetota</taxon>
        <taxon>Actinomycetes</taxon>
        <taxon>Micrococcales</taxon>
        <taxon>Promicromonosporaceae</taxon>
        <taxon>Isoptericola</taxon>
    </lineage>
</organism>
<dbReference type="KEGG" id="ido:I598_0590"/>
<name>A0A161IJ48_9MICO</name>
<evidence type="ECO:0000256" key="1">
    <source>
        <dbReference type="SAM" id="Phobius"/>
    </source>
</evidence>
<keyword evidence="1" id="KW-0472">Membrane</keyword>
<dbReference type="RefSeq" id="WP_083972803.1">
    <property type="nucleotide sequence ID" value="NZ_CP014209.1"/>
</dbReference>
<dbReference type="Pfam" id="PF25362">
    <property type="entry name" value="bPH_11"/>
    <property type="match status" value="1"/>
</dbReference>
<evidence type="ECO:0000313" key="3">
    <source>
        <dbReference type="EMBL" id="ANC30170.1"/>
    </source>
</evidence>
<sequence>MNLPLPVAVGIWIVLGVVLLALVLTGRRRLATRSRATVPAPPTAPLEDGALGETLLGPLECVYVSSTLHGDWLARVGAHGLGDRARAEVSVHTGGVVVDRDGSSPLYLPADALRGVGTAPGMAGKFVGRDGLAVITWQVPDPAGTATRTDPAVETLLDTGLRLRHRADTDRVLDAVRPLLPSTPTAKDPQ</sequence>
<keyword evidence="1" id="KW-1133">Transmembrane helix</keyword>
<feature type="domain" description="PH" evidence="2">
    <location>
        <begin position="45"/>
        <end position="176"/>
    </location>
</feature>
<evidence type="ECO:0000259" key="2">
    <source>
        <dbReference type="Pfam" id="PF25362"/>
    </source>
</evidence>
<evidence type="ECO:0000313" key="4">
    <source>
        <dbReference type="Proteomes" id="UP000076794"/>
    </source>
</evidence>
<dbReference type="OrthoDB" id="3826692at2"/>
<protein>
    <recommendedName>
        <fullName evidence="2">PH domain-containing protein</fullName>
    </recommendedName>
</protein>
<feature type="transmembrane region" description="Helical" evidence="1">
    <location>
        <begin position="6"/>
        <end position="25"/>
    </location>
</feature>
<dbReference type="Proteomes" id="UP000076794">
    <property type="component" value="Chromosome"/>
</dbReference>
<dbReference type="AlphaFoldDB" id="A0A161IJ48"/>
<dbReference type="InterPro" id="IPR057446">
    <property type="entry name" value="PH_bac"/>
</dbReference>
<gene>
    <name evidence="3" type="ORF">I598_0590</name>
</gene>
<keyword evidence="4" id="KW-1185">Reference proteome</keyword>
<keyword evidence="1" id="KW-0812">Transmembrane</keyword>
<dbReference type="PATRIC" id="fig|1300344.3.peg.593"/>
<dbReference type="EMBL" id="CP014209">
    <property type="protein sequence ID" value="ANC30170.1"/>
    <property type="molecule type" value="Genomic_DNA"/>
</dbReference>
<reference evidence="3 4" key="1">
    <citation type="submission" date="2016-01" db="EMBL/GenBank/DDBJ databases">
        <title>Complete genome sequence of a soil Actinobacterium, Isoptericola dokdonensis DS-3.</title>
        <authorList>
            <person name="Kwon S.-K."/>
            <person name="Kim J.F."/>
        </authorList>
    </citation>
    <scope>NUCLEOTIDE SEQUENCE [LARGE SCALE GENOMIC DNA]</scope>
    <source>
        <strain evidence="3 4">DS-3</strain>
    </source>
</reference>
<accession>A0A161IJ48</accession>
<proteinExistence type="predicted"/>